<feature type="domain" description="LysM" evidence="3">
    <location>
        <begin position="284"/>
        <end position="331"/>
    </location>
</feature>
<evidence type="ECO:0000259" key="3">
    <source>
        <dbReference type="PROSITE" id="PS51782"/>
    </source>
</evidence>
<dbReference type="SUPFAM" id="SSF54106">
    <property type="entry name" value="LysM domain"/>
    <property type="match status" value="3"/>
</dbReference>
<name>A0ABS5CA71_9BACL</name>
<dbReference type="InterPro" id="IPR018392">
    <property type="entry name" value="LysM"/>
</dbReference>
<feature type="domain" description="LysM" evidence="3">
    <location>
        <begin position="154"/>
        <end position="201"/>
    </location>
</feature>
<feature type="domain" description="LysM" evidence="3">
    <location>
        <begin position="227"/>
        <end position="274"/>
    </location>
</feature>
<feature type="compositionally biased region" description="Basic and acidic residues" evidence="1">
    <location>
        <begin position="1"/>
        <end position="10"/>
    </location>
</feature>
<evidence type="ECO:0000313" key="5">
    <source>
        <dbReference type="Proteomes" id="UP000673394"/>
    </source>
</evidence>
<feature type="compositionally biased region" description="Low complexity" evidence="1">
    <location>
        <begin position="129"/>
        <end position="147"/>
    </location>
</feature>
<keyword evidence="2" id="KW-0472">Membrane</keyword>
<dbReference type="PROSITE" id="PS51782">
    <property type="entry name" value="LYSM"/>
    <property type="match status" value="3"/>
</dbReference>
<dbReference type="SMART" id="SM00257">
    <property type="entry name" value="LysM"/>
    <property type="match status" value="3"/>
</dbReference>
<reference evidence="4 5" key="1">
    <citation type="submission" date="2021-04" db="EMBL/GenBank/DDBJ databases">
        <title>Paenibacillus sp. DLE-14 whole genome sequence.</title>
        <authorList>
            <person name="Ham Y.J."/>
        </authorList>
    </citation>
    <scope>NUCLEOTIDE SEQUENCE [LARGE SCALE GENOMIC DNA]</scope>
    <source>
        <strain evidence="4 5">DLE-14</strain>
    </source>
</reference>
<proteinExistence type="predicted"/>
<evidence type="ECO:0000313" key="4">
    <source>
        <dbReference type="EMBL" id="MBP3962891.1"/>
    </source>
</evidence>
<keyword evidence="2" id="KW-1133">Transmembrane helix</keyword>
<dbReference type="PANTHER" id="PTHR33734">
    <property type="entry name" value="LYSM DOMAIN-CONTAINING GPI-ANCHORED PROTEIN 2"/>
    <property type="match status" value="1"/>
</dbReference>
<gene>
    <name evidence="4" type="ORF">I8J30_09285</name>
</gene>
<feature type="transmembrane region" description="Helical" evidence="2">
    <location>
        <begin position="23"/>
        <end position="44"/>
    </location>
</feature>
<keyword evidence="2" id="KW-0812">Transmembrane</keyword>
<sequence>MNKDSKRSDLQPRAARTKKKKSTLLMVQATAGILLISGILYSIYAAQSGSDPKQAATGNDPVGMQVIKTESTTKNDGDKVVHELAPAPGKSSGTTTTEKPETSVNDDQETAVKPVVTPDKPSVSKPQIKVVQASKPVSKPSSSTASKPAVKYPMTYVLKEGDTLSSISMKFYHSKQYVARLAEYNHIVFINDMVAGDVIKIPALSSAAGSSASKPQNMDYSKVTLPATYLVRTGDTLSTISLQFYQTKKNVELIVKQNKLDPDKNLIAGSSLIIPAVPVVKPIANHTVKQGETLSSISRKHYGSTKYAVNIAQTNHLKNNDDIKAGDVLKIPSLKV</sequence>
<dbReference type="PANTHER" id="PTHR33734:SF22">
    <property type="entry name" value="MEMBRANE-BOUND LYTIC MUREIN TRANSGLYCOSYLASE D"/>
    <property type="match status" value="1"/>
</dbReference>
<feature type="region of interest" description="Disordered" evidence="1">
    <location>
        <begin position="49"/>
        <end position="147"/>
    </location>
</feature>
<dbReference type="InterPro" id="IPR036779">
    <property type="entry name" value="LysM_dom_sf"/>
</dbReference>
<accession>A0ABS5CA71</accession>
<organism evidence="4 5">
    <name type="scientific">Paenibacillus lignilyticus</name>
    <dbReference type="NCBI Taxonomy" id="1172615"/>
    <lineage>
        <taxon>Bacteria</taxon>
        <taxon>Bacillati</taxon>
        <taxon>Bacillota</taxon>
        <taxon>Bacilli</taxon>
        <taxon>Bacillales</taxon>
        <taxon>Paenibacillaceae</taxon>
        <taxon>Paenibacillus</taxon>
    </lineage>
</organism>
<dbReference type="Gene3D" id="3.10.350.10">
    <property type="entry name" value="LysM domain"/>
    <property type="match status" value="3"/>
</dbReference>
<dbReference type="RefSeq" id="WP_210657414.1">
    <property type="nucleotide sequence ID" value="NZ_JAGKSP010000002.1"/>
</dbReference>
<keyword evidence="5" id="KW-1185">Reference proteome</keyword>
<feature type="compositionally biased region" description="Polar residues" evidence="1">
    <location>
        <begin position="91"/>
        <end position="103"/>
    </location>
</feature>
<comment type="caution">
    <text evidence="4">The sequence shown here is derived from an EMBL/GenBank/DDBJ whole genome shotgun (WGS) entry which is preliminary data.</text>
</comment>
<feature type="region of interest" description="Disordered" evidence="1">
    <location>
        <begin position="1"/>
        <end position="22"/>
    </location>
</feature>
<evidence type="ECO:0000256" key="2">
    <source>
        <dbReference type="SAM" id="Phobius"/>
    </source>
</evidence>
<dbReference type="EMBL" id="JAGKSP010000002">
    <property type="protein sequence ID" value="MBP3962891.1"/>
    <property type="molecule type" value="Genomic_DNA"/>
</dbReference>
<dbReference type="CDD" id="cd00118">
    <property type="entry name" value="LysM"/>
    <property type="match status" value="2"/>
</dbReference>
<dbReference type="Pfam" id="PF01476">
    <property type="entry name" value="LysM"/>
    <property type="match status" value="3"/>
</dbReference>
<protein>
    <submittedName>
        <fullName evidence="4">LysM peptidoglycan-binding domain-containing protein</fullName>
    </submittedName>
</protein>
<feature type="compositionally biased region" description="Basic and acidic residues" evidence="1">
    <location>
        <begin position="71"/>
        <end position="82"/>
    </location>
</feature>
<dbReference type="Proteomes" id="UP000673394">
    <property type="component" value="Unassembled WGS sequence"/>
</dbReference>
<evidence type="ECO:0000256" key="1">
    <source>
        <dbReference type="SAM" id="MobiDB-lite"/>
    </source>
</evidence>